<feature type="transmembrane region" description="Helical" evidence="1">
    <location>
        <begin position="131"/>
        <end position="149"/>
    </location>
</feature>
<comment type="caution">
    <text evidence="2">The sequence shown here is derived from an EMBL/GenBank/DDBJ whole genome shotgun (WGS) entry which is preliminary data.</text>
</comment>
<reference evidence="2" key="1">
    <citation type="submission" date="2013-05" db="EMBL/GenBank/DDBJ databases">
        <authorList>
            <person name="Harkins D.M."/>
            <person name="Durkin A.S."/>
            <person name="Brinkac L.M."/>
            <person name="Haft D.H."/>
            <person name="Selengut J.D."/>
            <person name="Sanka R."/>
            <person name="DePew J."/>
            <person name="Purushe J."/>
            <person name="Hartskeerl R.A."/>
            <person name="Ahmed A."/>
            <person name="van der Linden H."/>
            <person name="Goris M.G.A."/>
            <person name="Vinetz J.M."/>
            <person name="Sutton G.G."/>
            <person name="Nierman W.C."/>
            <person name="Fouts D.E."/>
        </authorList>
    </citation>
    <scope>NUCLEOTIDE SEQUENCE [LARGE SCALE GENOMIC DNA]</scope>
    <source>
        <strain evidence="2">5399</strain>
    </source>
</reference>
<sequence>MKIEFQVGDSSGSWALINGIGRIQMIKYILSWFLLLIFALLNATVRELTYKSIFGEFLSHQISVLTGILFLAVPIWFIVKYLPFRNESQAIQVGIVWVILTETFEFLMITVSMKRSFQEFLHAHNFLVGELWVIILVWVAIAPVLFYRLQNR</sequence>
<keyword evidence="3" id="KW-1185">Reference proteome</keyword>
<dbReference type="EMBL" id="AHMO02000004">
    <property type="protein sequence ID" value="EQA47238.1"/>
    <property type="molecule type" value="Genomic_DNA"/>
</dbReference>
<proteinExistence type="predicted"/>
<dbReference type="AlphaFoldDB" id="T0GPI4"/>
<keyword evidence="1" id="KW-1133">Transmembrane helix</keyword>
<keyword evidence="1" id="KW-0812">Transmembrane</keyword>
<evidence type="ECO:0000313" key="2">
    <source>
        <dbReference type="EMBL" id="EQA47238.1"/>
    </source>
</evidence>
<feature type="transmembrane region" description="Helical" evidence="1">
    <location>
        <begin position="28"/>
        <end position="45"/>
    </location>
</feature>
<evidence type="ECO:0000256" key="1">
    <source>
        <dbReference type="SAM" id="Phobius"/>
    </source>
</evidence>
<evidence type="ECO:0000313" key="3">
    <source>
        <dbReference type="Proteomes" id="UP000015454"/>
    </source>
</evidence>
<gene>
    <name evidence="2" type="ORF">LEP1GSC050_1064</name>
</gene>
<name>T0GPI4_9LEPT</name>
<dbReference type="Proteomes" id="UP000015454">
    <property type="component" value="Unassembled WGS sequence"/>
</dbReference>
<protein>
    <submittedName>
        <fullName evidence="2">Uncharacterized protein</fullName>
    </submittedName>
</protein>
<feature type="transmembrane region" description="Helical" evidence="1">
    <location>
        <begin position="57"/>
        <end position="79"/>
    </location>
</feature>
<keyword evidence="1" id="KW-0472">Membrane</keyword>
<accession>T0GPI4</accession>
<organism evidence="2 3">
    <name type="scientific">Leptospira broomii serovar Hurstbridge str. 5399</name>
    <dbReference type="NCBI Taxonomy" id="1049789"/>
    <lineage>
        <taxon>Bacteria</taxon>
        <taxon>Pseudomonadati</taxon>
        <taxon>Spirochaetota</taxon>
        <taxon>Spirochaetia</taxon>
        <taxon>Leptospirales</taxon>
        <taxon>Leptospiraceae</taxon>
        <taxon>Leptospira</taxon>
    </lineage>
</organism>
<dbReference type="RefSeq" id="WP_010569518.1">
    <property type="nucleotide sequence ID" value="NZ_AHMO02000004.1"/>
</dbReference>
<feature type="transmembrane region" description="Helical" evidence="1">
    <location>
        <begin position="91"/>
        <end position="111"/>
    </location>
</feature>